<accession>A0AC55D8X6</accession>
<dbReference type="Proteomes" id="UP000694863">
    <property type="component" value="Unplaced"/>
</dbReference>
<sequence>MSPHLVVILLGTLLGTALGNQIRCFHCESPGRSSCRDGAAGTTQGTASGEAGCGGSPLGQMKLPQNSSVTGIHRHPARVAAHHCNQVETKLVGDATSTTGKEGCSGDPCSGAIGSTVAPASFLAAAATAVALLLPRLWRG</sequence>
<gene>
    <name evidence="2" type="primary">LY6G6D</name>
</gene>
<proteinExistence type="predicted"/>
<protein>
    <submittedName>
        <fullName evidence="2">Lymphocyte antigen 6 complex locus protein G6d</fullName>
    </submittedName>
</protein>
<reference evidence="2" key="1">
    <citation type="submission" date="2025-08" db="UniProtKB">
        <authorList>
            <consortium name="RefSeq"/>
        </authorList>
    </citation>
    <scope>IDENTIFICATION</scope>
</reference>
<dbReference type="RefSeq" id="XP_045148196.1">
    <property type="nucleotide sequence ID" value="XM_045292261.1"/>
</dbReference>
<evidence type="ECO:0000313" key="2">
    <source>
        <dbReference type="RefSeq" id="XP_045148196.1"/>
    </source>
</evidence>
<evidence type="ECO:0000313" key="1">
    <source>
        <dbReference type="Proteomes" id="UP000694863"/>
    </source>
</evidence>
<organism evidence="1 2">
    <name type="scientific">Echinops telfairi</name>
    <name type="common">Lesser hedgehog tenrec</name>
    <dbReference type="NCBI Taxonomy" id="9371"/>
    <lineage>
        <taxon>Eukaryota</taxon>
        <taxon>Metazoa</taxon>
        <taxon>Chordata</taxon>
        <taxon>Craniata</taxon>
        <taxon>Vertebrata</taxon>
        <taxon>Euteleostomi</taxon>
        <taxon>Mammalia</taxon>
        <taxon>Eutheria</taxon>
        <taxon>Afrotheria</taxon>
        <taxon>Tenrecidae</taxon>
        <taxon>Tenrecinae</taxon>
        <taxon>Echinops</taxon>
    </lineage>
</organism>
<name>A0AC55D8X6_ECHTE</name>
<keyword evidence="1" id="KW-1185">Reference proteome</keyword>